<evidence type="ECO:0000313" key="4">
    <source>
        <dbReference type="EMBL" id="MBA0625818.1"/>
    </source>
</evidence>
<evidence type="ECO:0000256" key="2">
    <source>
        <dbReference type="ARBA" id="ARBA00022737"/>
    </source>
</evidence>
<dbReference type="InterPro" id="IPR032675">
    <property type="entry name" value="LRR_dom_sf"/>
</dbReference>
<sequence>NKLDGSIHASISKRSRLFSLLLYNNSLSCSTPPELGKLRNLVEVYLDKNCLTGNMESISQISLYQNNLSGLIPFGNLRLLTLAHLYENQLSSPIPKEIRNLNSLVELQFKLGNLRNLVKVHLDTNRLTGPIPSTFGNLKNLSMLYMFNNNLSCLIPEEIRNLYSLVKLGLSQNQLNGFILASLGSLSNLETLFLRDNRLLGSQPIGMLRRAITGSSQEPYNGKLMRANNGTLFPAMDLWSETTILISLKTDCYTLNLSHNNLSGEIPASLEKLRGLYTIDIAYNELHCPVPNCPTFLNSSIQELRGNKGLCGNASGLPPCTPFSKKGHKNNKTLYVVILPLLSTTDLLISSIALLFAFKKRKKDA</sequence>
<dbReference type="Gene3D" id="3.80.10.10">
    <property type="entry name" value="Ribonuclease Inhibitor"/>
    <property type="match status" value="4"/>
</dbReference>
<evidence type="ECO:0000313" key="5">
    <source>
        <dbReference type="Proteomes" id="UP000593561"/>
    </source>
</evidence>
<keyword evidence="5" id="KW-1185">Reference proteome</keyword>
<dbReference type="AlphaFoldDB" id="A0A7J8SI84"/>
<gene>
    <name evidence="4" type="ORF">Godav_003575</name>
</gene>
<keyword evidence="3" id="KW-0472">Membrane</keyword>
<feature type="non-terminal residue" evidence="4">
    <location>
        <position position="1"/>
    </location>
</feature>
<dbReference type="Pfam" id="PF00560">
    <property type="entry name" value="LRR_1"/>
    <property type="match status" value="1"/>
</dbReference>
<comment type="caution">
    <text evidence="4">The sequence shown here is derived from an EMBL/GenBank/DDBJ whole genome shotgun (WGS) entry which is preliminary data.</text>
</comment>
<proteinExistence type="predicted"/>
<keyword evidence="3" id="KW-1133">Transmembrane helix</keyword>
<protein>
    <submittedName>
        <fullName evidence="4">Uncharacterized protein</fullName>
    </submittedName>
</protein>
<evidence type="ECO:0000256" key="3">
    <source>
        <dbReference type="SAM" id="Phobius"/>
    </source>
</evidence>
<keyword evidence="1" id="KW-0433">Leucine-rich repeat</keyword>
<feature type="transmembrane region" description="Helical" evidence="3">
    <location>
        <begin position="334"/>
        <end position="358"/>
    </location>
</feature>
<dbReference type="InterPro" id="IPR053038">
    <property type="entry name" value="RLP_Defense"/>
</dbReference>
<dbReference type="EMBL" id="JABFAC010000010">
    <property type="protein sequence ID" value="MBA0625818.1"/>
    <property type="molecule type" value="Genomic_DNA"/>
</dbReference>
<name>A0A7J8SI84_GOSDV</name>
<dbReference type="Proteomes" id="UP000593561">
    <property type="component" value="Unassembled WGS sequence"/>
</dbReference>
<dbReference type="PANTHER" id="PTHR48064:SF6">
    <property type="entry name" value="RECEPTOR-LIKE PROTEIN KINASE 2"/>
    <property type="match status" value="1"/>
</dbReference>
<dbReference type="SUPFAM" id="SSF52058">
    <property type="entry name" value="L domain-like"/>
    <property type="match status" value="1"/>
</dbReference>
<reference evidence="4 5" key="1">
    <citation type="journal article" date="2019" name="Genome Biol. Evol.">
        <title>Insights into the evolution of the New World diploid cottons (Gossypium, subgenus Houzingenia) based on genome sequencing.</title>
        <authorList>
            <person name="Grover C.E."/>
            <person name="Arick M.A. 2nd"/>
            <person name="Thrash A."/>
            <person name="Conover J.L."/>
            <person name="Sanders W.S."/>
            <person name="Peterson D.G."/>
            <person name="Frelichowski J.E."/>
            <person name="Scheffler J.A."/>
            <person name="Scheffler B.E."/>
            <person name="Wendel J.F."/>
        </authorList>
    </citation>
    <scope>NUCLEOTIDE SEQUENCE [LARGE SCALE GENOMIC DNA]</scope>
    <source>
        <strain evidence="4">27</strain>
        <tissue evidence="4">Leaf</tissue>
    </source>
</reference>
<dbReference type="PANTHER" id="PTHR48064">
    <property type="entry name" value="OS01G0750400 PROTEIN"/>
    <property type="match status" value="1"/>
</dbReference>
<dbReference type="InterPro" id="IPR001611">
    <property type="entry name" value="Leu-rich_rpt"/>
</dbReference>
<dbReference type="Pfam" id="PF13855">
    <property type="entry name" value="LRR_8"/>
    <property type="match status" value="1"/>
</dbReference>
<dbReference type="FunFam" id="3.80.10.10:FF:000383">
    <property type="entry name" value="Leucine-rich repeat receptor protein kinase EMS1"/>
    <property type="match status" value="1"/>
</dbReference>
<keyword evidence="2" id="KW-0677">Repeat</keyword>
<accession>A0A7J8SI84</accession>
<keyword evidence="3" id="KW-0812">Transmembrane</keyword>
<evidence type="ECO:0000256" key="1">
    <source>
        <dbReference type="ARBA" id="ARBA00022614"/>
    </source>
</evidence>
<organism evidence="4 5">
    <name type="scientific">Gossypium davidsonii</name>
    <name type="common">Davidson's cotton</name>
    <name type="synonym">Gossypium klotzschianum subsp. davidsonii</name>
    <dbReference type="NCBI Taxonomy" id="34287"/>
    <lineage>
        <taxon>Eukaryota</taxon>
        <taxon>Viridiplantae</taxon>
        <taxon>Streptophyta</taxon>
        <taxon>Embryophyta</taxon>
        <taxon>Tracheophyta</taxon>
        <taxon>Spermatophyta</taxon>
        <taxon>Magnoliopsida</taxon>
        <taxon>eudicotyledons</taxon>
        <taxon>Gunneridae</taxon>
        <taxon>Pentapetalae</taxon>
        <taxon>rosids</taxon>
        <taxon>malvids</taxon>
        <taxon>Malvales</taxon>
        <taxon>Malvaceae</taxon>
        <taxon>Malvoideae</taxon>
        <taxon>Gossypium</taxon>
    </lineage>
</organism>